<organism evidence="1 2">
    <name type="scientific">Rubinisphaera italica</name>
    <dbReference type="NCBI Taxonomy" id="2527969"/>
    <lineage>
        <taxon>Bacteria</taxon>
        <taxon>Pseudomonadati</taxon>
        <taxon>Planctomycetota</taxon>
        <taxon>Planctomycetia</taxon>
        <taxon>Planctomycetales</taxon>
        <taxon>Planctomycetaceae</taxon>
        <taxon>Rubinisphaera</taxon>
    </lineage>
</organism>
<comment type="caution">
    <text evidence="1">The sequence shown here is derived from an EMBL/GenBank/DDBJ whole genome shotgun (WGS) entry which is preliminary data.</text>
</comment>
<dbReference type="Proteomes" id="UP000316095">
    <property type="component" value="Unassembled WGS sequence"/>
</dbReference>
<reference evidence="1 2" key="1">
    <citation type="submission" date="2019-02" db="EMBL/GenBank/DDBJ databases">
        <title>Deep-cultivation of Planctomycetes and their phenomic and genomic characterization uncovers novel biology.</title>
        <authorList>
            <person name="Wiegand S."/>
            <person name="Jogler M."/>
            <person name="Boedeker C."/>
            <person name="Pinto D."/>
            <person name="Vollmers J."/>
            <person name="Rivas-Marin E."/>
            <person name="Kohn T."/>
            <person name="Peeters S.H."/>
            <person name="Heuer A."/>
            <person name="Rast P."/>
            <person name="Oberbeckmann S."/>
            <person name="Bunk B."/>
            <person name="Jeske O."/>
            <person name="Meyerdierks A."/>
            <person name="Storesund J.E."/>
            <person name="Kallscheuer N."/>
            <person name="Luecker S."/>
            <person name="Lage O.M."/>
            <person name="Pohl T."/>
            <person name="Merkel B.J."/>
            <person name="Hornburger P."/>
            <person name="Mueller R.-W."/>
            <person name="Bruemmer F."/>
            <person name="Labrenz M."/>
            <person name="Spormann A.M."/>
            <person name="Op Den Camp H."/>
            <person name="Overmann J."/>
            <person name="Amann R."/>
            <person name="Jetten M.S.M."/>
            <person name="Mascher T."/>
            <person name="Medema M.H."/>
            <person name="Devos D.P."/>
            <person name="Kaster A.-K."/>
            <person name="Ovreas L."/>
            <person name="Rohde M."/>
            <person name="Galperin M.Y."/>
            <person name="Jogler C."/>
        </authorList>
    </citation>
    <scope>NUCLEOTIDE SEQUENCE [LARGE SCALE GENOMIC DNA]</scope>
    <source>
        <strain evidence="1 2">Pan54</strain>
    </source>
</reference>
<evidence type="ECO:0000313" key="1">
    <source>
        <dbReference type="EMBL" id="TWT62324.1"/>
    </source>
</evidence>
<keyword evidence="2" id="KW-1185">Reference proteome</keyword>
<protein>
    <submittedName>
        <fullName evidence="1">Uncharacterized protein</fullName>
    </submittedName>
</protein>
<gene>
    <name evidence="1" type="ORF">Pan54_30650</name>
</gene>
<name>A0A5C5XHK4_9PLAN</name>
<dbReference type="EMBL" id="SJPG01000001">
    <property type="protein sequence ID" value="TWT62324.1"/>
    <property type="molecule type" value="Genomic_DNA"/>
</dbReference>
<accession>A0A5C5XHK4</accession>
<evidence type="ECO:0000313" key="2">
    <source>
        <dbReference type="Proteomes" id="UP000316095"/>
    </source>
</evidence>
<proteinExistence type="predicted"/>
<dbReference type="AlphaFoldDB" id="A0A5C5XHK4"/>
<sequence>MFESLLYEHDRHVILIQFSMIQDVITFVTEVDVSSAIKIAFAS</sequence>